<feature type="transmembrane region" description="Helical" evidence="1">
    <location>
        <begin position="228"/>
        <end position="247"/>
    </location>
</feature>
<comment type="caution">
    <text evidence="2">The sequence shown here is derived from an EMBL/GenBank/DDBJ whole genome shotgun (WGS) entry which is preliminary data.</text>
</comment>
<feature type="transmembrane region" description="Helical" evidence="1">
    <location>
        <begin position="291"/>
        <end position="312"/>
    </location>
</feature>
<protein>
    <recommendedName>
        <fullName evidence="4">OpgC protein</fullName>
    </recommendedName>
</protein>
<keyword evidence="1" id="KW-1133">Transmembrane helix</keyword>
<dbReference type="PIRSF" id="PIRSF028704">
    <property type="entry name" value="UPC028704"/>
    <property type="match status" value="1"/>
</dbReference>
<organism evidence="2 3">
    <name type="scientific">Paraburkholderia unamae</name>
    <dbReference type="NCBI Taxonomy" id="219649"/>
    <lineage>
        <taxon>Bacteria</taxon>
        <taxon>Pseudomonadati</taxon>
        <taxon>Pseudomonadota</taxon>
        <taxon>Betaproteobacteria</taxon>
        <taxon>Burkholderiales</taxon>
        <taxon>Burkholderiaceae</taxon>
        <taxon>Paraburkholderia</taxon>
    </lineage>
</organism>
<feature type="transmembrane region" description="Helical" evidence="1">
    <location>
        <begin position="167"/>
        <end position="187"/>
    </location>
</feature>
<evidence type="ECO:0000313" key="2">
    <source>
        <dbReference type="EMBL" id="PVX60014.1"/>
    </source>
</evidence>
<proteinExistence type="predicted"/>
<feature type="transmembrane region" description="Helical" evidence="1">
    <location>
        <begin position="259"/>
        <end position="279"/>
    </location>
</feature>
<dbReference type="Pfam" id="PF10129">
    <property type="entry name" value="OpgC_C"/>
    <property type="match status" value="1"/>
</dbReference>
<evidence type="ECO:0008006" key="4">
    <source>
        <dbReference type="Google" id="ProtNLM"/>
    </source>
</evidence>
<evidence type="ECO:0000256" key="1">
    <source>
        <dbReference type="SAM" id="Phobius"/>
    </source>
</evidence>
<dbReference type="PANTHER" id="PTHR38592">
    <property type="entry name" value="BLL4819 PROTEIN"/>
    <property type="match status" value="1"/>
</dbReference>
<evidence type="ECO:0000313" key="3">
    <source>
        <dbReference type="Proteomes" id="UP000245712"/>
    </source>
</evidence>
<feature type="transmembrane region" description="Helical" evidence="1">
    <location>
        <begin position="332"/>
        <end position="349"/>
    </location>
</feature>
<reference evidence="2 3" key="1">
    <citation type="submission" date="2018-05" db="EMBL/GenBank/DDBJ databases">
        <title>Genomic Encyclopedia of Type Strains, Phase IV (KMG-V): Genome sequencing to study the core and pangenomes of soil and plant-associated prokaryotes.</title>
        <authorList>
            <person name="Whitman W."/>
        </authorList>
    </citation>
    <scope>NUCLEOTIDE SEQUENCE [LARGE SCALE GENOMIC DNA]</scope>
    <source>
        <strain evidence="2 3">SCZa-39</strain>
    </source>
</reference>
<feature type="transmembrane region" description="Helical" evidence="1">
    <location>
        <begin position="12"/>
        <end position="36"/>
    </location>
</feature>
<feature type="transmembrane region" description="Helical" evidence="1">
    <location>
        <begin position="139"/>
        <end position="160"/>
    </location>
</feature>
<feature type="transmembrane region" description="Helical" evidence="1">
    <location>
        <begin position="85"/>
        <end position="105"/>
    </location>
</feature>
<dbReference type="InterPro" id="IPR014550">
    <property type="entry name" value="UCP028704_OpgC"/>
</dbReference>
<sequence>MSQAAKRSIEIDFLRGFALISIALDHIPSSVLSHAMLHNFAFCDSAEVFVFVSGYVCAASWLAMAQRKGAGAANRRFWRRGREIYAAYLCTAALMLLSGAAAVMLRVDSPLVGETGFLRFAAHPFAMLANIAVFRDQPYLAGVLPMYIVLVLALPFVMPLARRSPDLVLVGSFVLWFGGCWLVNYLPTAPGAIWPFNPFAWQAMFMLGLLCRLYPVSRAFQTSLTGRTLTAFALVLVATFAFIRLFADLDPQPGYMKQNLASVRIVSFAAVAWLAAQAVRKGWIAWFAQRLPAVVNVGQQGLVCFVGGAVASNVIDTLLRATHTMDSLPARLAGDLLAITALLTLAGGARRLKSVRPRVALT</sequence>
<accession>A0ABX5K5Z3</accession>
<feature type="transmembrane region" description="Helical" evidence="1">
    <location>
        <begin position="199"/>
        <end position="216"/>
    </location>
</feature>
<dbReference type="RefSeq" id="WP_116615184.1">
    <property type="nucleotide sequence ID" value="NZ_CAJZAT010000224.1"/>
</dbReference>
<dbReference type="Proteomes" id="UP000245712">
    <property type="component" value="Unassembled WGS sequence"/>
</dbReference>
<feature type="transmembrane region" description="Helical" evidence="1">
    <location>
        <begin position="48"/>
        <end position="65"/>
    </location>
</feature>
<gene>
    <name evidence="2" type="ORF">C7402_1482</name>
</gene>
<dbReference type="PANTHER" id="PTHR38592:SF3">
    <property type="entry name" value="BLL4819 PROTEIN"/>
    <property type="match status" value="1"/>
</dbReference>
<keyword evidence="1" id="KW-0812">Transmembrane</keyword>
<name>A0ABX5K5Z3_9BURK</name>
<keyword evidence="1" id="KW-0472">Membrane</keyword>
<keyword evidence="3" id="KW-1185">Reference proteome</keyword>
<dbReference type="EMBL" id="QEOB01000048">
    <property type="protein sequence ID" value="PVX60014.1"/>
    <property type="molecule type" value="Genomic_DNA"/>
</dbReference>